<sequence length="157" mass="17287">MTLVETAVHGSKLTSKFLTSFYTRVSVVVFDTSLLHSLYARIVSSWAVEIFNWERSQSMVHVKTHVRPEGDMLSVRLLPGGRMLTGNQSSIHIYAIPECAYHSAILPFVPLETTEAQTPFQIIPIGGISPSYISPVGKIYILVATCQHINALTADAV</sequence>
<evidence type="ECO:0000313" key="2">
    <source>
        <dbReference type="Proteomes" id="UP000807025"/>
    </source>
</evidence>
<proteinExistence type="predicted"/>
<reference evidence="1" key="1">
    <citation type="submission" date="2020-11" db="EMBL/GenBank/DDBJ databases">
        <authorList>
            <consortium name="DOE Joint Genome Institute"/>
            <person name="Ahrendt S."/>
            <person name="Riley R."/>
            <person name="Andreopoulos W."/>
            <person name="Labutti K."/>
            <person name="Pangilinan J."/>
            <person name="Ruiz-Duenas F.J."/>
            <person name="Barrasa J.M."/>
            <person name="Sanchez-Garcia M."/>
            <person name="Camarero S."/>
            <person name="Miyauchi S."/>
            <person name="Serrano A."/>
            <person name="Linde D."/>
            <person name="Babiker R."/>
            <person name="Drula E."/>
            <person name="Ayuso-Fernandez I."/>
            <person name="Pacheco R."/>
            <person name="Padilla G."/>
            <person name="Ferreira P."/>
            <person name="Barriuso J."/>
            <person name="Kellner H."/>
            <person name="Castanera R."/>
            <person name="Alfaro M."/>
            <person name="Ramirez L."/>
            <person name="Pisabarro A.G."/>
            <person name="Kuo A."/>
            <person name="Tritt A."/>
            <person name="Lipzen A."/>
            <person name="He G."/>
            <person name="Yan M."/>
            <person name="Ng V."/>
            <person name="Cullen D."/>
            <person name="Martin F."/>
            <person name="Rosso M.-N."/>
            <person name="Henrissat B."/>
            <person name="Hibbett D."/>
            <person name="Martinez A.T."/>
            <person name="Grigoriev I.V."/>
        </authorList>
    </citation>
    <scope>NUCLEOTIDE SEQUENCE</scope>
    <source>
        <strain evidence="1">ATCC 90797</strain>
    </source>
</reference>
<organism evidence="1 2">
    <name type="scientific">Pleurotus eryngii</name>
    <name type="common">Boletus of the steppes</name>
    <dbReference type="NCBI Taxonomy" id="5323"/>
    <lineage>
        <taxon>Eukaryota</taxon>
        <taxon>Fungi</taxon>
        <taxon>Dikarya</taxon>
        <taxon>Basidiomycota</taxon>
        <taxon>Agaricomycotina</taxon>
        <taxon>Agaricomycetes</taxon>
        <taxon>Agaricomycetidae</taxon>
        <taxon>Agaricales</taxon>
        <taxon>Pleurotineae</taxon>
        <taxon>Pleurotaceae</taxon>
        <taxon>Pleurotus</taxon>
    </lineage>
</organism>
<dbReference type="AlphaFoldDB" id="A0A9P6DB58"/>
<comment type="caution">
    <text evidence="1">The sequence shown here is derived from an EMBL/GenBank/DDBJ whole genome shotgun (WGS) entry which is preliminary data.</text>
</comment>
<dbReference type="Proteomes" id="UP000807025">
    <property type="component" value="Unassembled WGS sequence"/>
</dbReference>
<keyword evidence="2" id="KW-1185">Reference proteome</keyword>
<name>A0A9P6DB58_PLEER</name>
<accession>A0A9P6DB58</accession>
<gene>
    <name evidence="1" type="ORF">BDN71DRAFT_196322</name>
</gene>
<evidence type="ECO:0000313" key="1">
    <source>
        <dbReference type="EMBL" id="KAF9490389.1"/>
    </source>
</evidence>
<protein>
    <submittedName>
        <fullName evidence="1">Uncharacterized protein</fullName>
    </submittedName>
</protein>
<dbReference type="EMBL" id="MU154643">
    <property type="protein sequence ID" value="KAF9490389.1"/>
    <property type="molecule type" value="Genomic_DNA"/>
</dbReference>